<dbReference type="Proteomes" id="UP000243884">
    <property type="component" value="Unassembled WGS sequence"/>
</dbReference>
<keyword evidence="2" id="KW-0472">Membrane</keyword>
<feature type="domain" description="Type VII secretion system protein EssD-like" evidence="3">
    <location>
        <begin position="133"/>
        <end position="262"/>
    </location>
</feature>
<evidence type="ECO:0000259" key="3">
    <source>
        <dbReference type="Pfam" id="PF13930"/>
    </source>
</evidence>
<evidence type="ECO:0000313" key="5">
    <source>
        <dbReference type="Proteomes" id="UP000243884"/>
    </source>
</evidence>
<dbReference type="STRING" id="371602.SAMN04487984_0269"/>
<dbReference type="EMBL" id="FWXK01000001">
    <property type="protein sequence ID" value="SMC30754.1"/>
    <property type="molecule type" value="Genomic_DNA"/>
</dbReference>
<sequence length="298" mass="33987">MAKKKAHPAKKISATIVAIGVFLFIAVGSTLANMYPEDEPYSNQQAINKAYDDIIAKLPFDFDKTNDVPYTDKPTQKDPNKTTPKPSLADEEVEKQARNIHQQLPDVPKDEAYVEINDNIPMFSNADLEDVGEWEEYSPLDDKNRVGEANAMLYRDMMPSEVDERESLSHVKPTGWQQKRYTGLVDGSWLYNRSHLIGYQLTGQQDNVLNLMTGTRFLNVEGMLPFENYVANYIENHDVHVRYRITPLFLKNEKLARGVFMEGYSIEDDGKLAFHIFVPNKQPDIDIDYQDGSSKKAS</sequence>
<evidence type="ECO:0000313" key="4">
    <source>
        <dbReference type="EMBL" id="SMC30754.1"/>
    </source>
</evidence>
<feature type="transmembrane region" description="Helical" evidence="2">
    <location>
        <begin position="12"/>
        <end position="35"/>
    </location>
</feature>
<gene>
    <name evidence="4" type="ORF">SAMN04487984_0269</name>
</gene>
<name>A0A1W1Y3Q9_9LACT</name>
<dbReference type="AlphaFoldDB" id="A0A1W1Y3Q9"/>
<keyword evidence="5" id="KW-1185">Reference proteome</keyword>
<keyword evidence="2" id="KW-1133">Transmembrane helix</keyword>
<dbReference type="InterPro" id="IPR044929">
    <property type="entry name" value="DNA/RNA_non-sp_Endonuclease_sf"/>
</dbReference>
<dbReference type="RefSeq" id="WP_234983493.1">
    <property type="nucleotide sequence ID" value="NZ_FWXK01000001.1"/>
</dbReference>
<organism evidence="4 5">
    <name type="scientific">Aerococcus suis</name>
    <dbReference type="NCBI Taxonomy" id="371602"/>
    <lineage>
        <taxon>Bacteria</taxon>
        <taxon>Bacillati</taxon>
        <taxon>Bacillota</taxon>
        <taxon>Bacilli</taxon>
        <taxon>Lactobacillales</taxon>
        <taxon>Aerococcaceae</taxon>
        <taxon>Aerococcus</taxon>
    </lineage>
</organism>
<dbReference type="Gene3D" id="3.40.570.10">
    <property type="entry name" value="Extracellular Endonuclease, subunit A"/>
    <property type="match status" value="1"/>
</dbReference>
<proteinExistence type="predicted"/>
<evidence type="ECO:0000256" key="1">
    <source>
        <dbReference type="SAM" id="MobiDB-lite"/>
    </source>
</evidence>
<dbReference type="InterPro" id="IPR044927">
    <property type="entry name" value="Endonuclea_NS_2"/>
</dbReference>
<protein>
    <submittedName>
        <fullName evidence="4">DNA-entry nuclease</fullName>
    </submittedName>
</protein>
<evidence type="ECO:0000256" key="2">
    <source>
        <dbReference type="SAM" id="Phobius"/>
    </source>
</evidence>
<accession>A0A1W1Y3Q9</accession>
<keyword evidence="2" id="KW-0812">Transmembrane</keyword>
<reference evidence="5" key="1">
    <citation type="submission" date="2017-04" db="EMBL/GenBank/DDBJ databases">
        <authorList>
            <person name="Varghese N."/>
            <person name="Submissions S."/>
        </authorList>
    </citation>
    <scope>NUCLEOTIDE SEQUENCE [LARGE SCALE GENOMIC DNA]</scope>
    <source>
        <strain evidence="5">DSM 21500</strain>
    </source>
</reference>
<feature type="region of interest" description="Disordered" evidence="1">
    <location>
        <begin position="66"/>
        <end position="94"/>
    </location>
</feature>
<dbReference type="Pfam" id="PF13930">
    <property type="entry name" value="Endonuclea_NS_2"/>
    <property type="match status" value="1"/>
</dbReference>